<evidence type="ECO:0000256" key="2">
    <source>
        <dbReference type="PROSITE-ProRule" id="PRU00335"/>
    </source>
</evidence>
<dbReference type="SUPFAM" id="SSF46689">
    <property type="entry name" value="Homeodomain-like"/>
    <property type="match status" value="1"/>
</dbReference>
<dbReference type="Proteomes" id="UP001069802">
    <property type="component" value="Unassembled WGS sequence"/>
</dbReference>
<evidence type="ECO:0000313" key="5">
    <source>
        <dbReference type="Proteomes" id="UP001069802"/>
    </source>
</evidence>
<keyword evidence="1 2" id="KW-0238">DNA-binding</keyword>
<evidence type="ECO:0000256" key="1">
    <source>
        <dbReference type="ARBA" id="ARBA00023125"/>
    </source>
</evidence>
<feature type="DNA-binding region" description="H-T-H motif" evidence="2">
    <location>
        <begin position="30"/>
        <end position="49"/>
    </location>
</feature>
<keyword evidence="5" id="KW-1185">Reference proteome</keyword>
<dbReference type="InterPro" id="IPR001647">
    <property type="entry name" value="HTH_TetR"/>
</dbReference>
<dbReference type="InterPro" id="IPR009057">
    <property type="entry name" value="Homeodomain-like_sf"/>
</dbReference>
<dbReference type="Gene3D" id="1.10.357.10">
    <property type="entry name" value="Tetracycline Repressor, domain 2"/>
    <property type="match status" value="1"/>
</dbReference>
<proteinExistence type="predicted"/>
<protein>
    <submittedName>
        <fullName evidence="4">TetR/AcrR family transcriptional regulator</fullName>
    </submittedName>
</protein>
<reference evidence="4" key="1">
    <citation type="submission" date="2022-12" db="EMBL/GenBank/DDBJ databases">
        <title>Bacterial isolates from different developmental stages of Nematostella vectensis.</title>
        <authorList>
            <person name="Fraune S."/>
        </authorList>
    </citation>
    <scope>NUCLEOTIDE SEQUENCE</scope>
    <source>
        <strain evidence="4">G21630-S1</strain>
    </source>
</reference>
<organism evidence="4 5">
    <name type="scientific">Kiloniella laminariae</name>
    <dbReference type="NCBI Taxonomy" id="454162"/>
    <lineage>
        <taxon>Bacteria</taxon>
        <taxon>Pseudomonadati</taxon>
        <taxon>Pseudomonadota</taxon>
        <taxon>Alphaproteobacteria</taxon>
        <taxon>Rhodospirillales</taxon>
        <taxon>Kiloniellaceae</taxon>
        <taxon>Kiloniella</taxon>
    </lineage>
</organism>
<evidence type="ECO:0000313" key="4">
    <source>
        <dbReference type="EMBL" id="MCZ4280630.1"/>
    </source>
</evidence>
<dbReference type="Pfam" id="PF00440">
    <property type="entry name" value="TetR_N"/>
    <property type="match status" value="1"/>
</dbReference>
<dbReference type="PROSITE" id="PS50977">
    <property type="entry name" value="HTH_TETR_2"/>
    <property type="match status" value="1"/>
</dbReference>
<sequence length="236" mass="26687">MSAEKRHLREQEILDQTLLMIEEDGFFTLKISDLAKRCGVSIGTIYSHFSCKEDLLLGLEIRETRKAFKLVREATALGTNAIEKFVLADISCSSLLQEQPTFAEIELLVKAPSIWKRASPQVYEMMEILFRQFAEFFDQLLEAVAKELQGEQDLVHLTRVLGIGTWSLNFGLQAIAISSYSKDEQAPKLPSHWAGIHHANLNCFLKGCGWQEADGEAFIARLSGRLAEYRKSQNPH</sequence>
<feature type="domain" description="HTH tetR-type" evidence="3">
    <location>
        <begin position="7"/>
        <end position="67"/>
    </location>
</feature>
<dbReference type="EMBL" id="JAPWGY010000002">
    <property type="protein sequence ID" value="MCZ4280630.1"/>
    <property type="molecule type" value="Genomic_DNA"/>
</dbReference>
<name>A0ABT4LHP8_9PROT</name>
<dbReference type="RefSeq" id="WP_269422813.1">
    <property type="nucleotide sequence ID" value="NZ_JAPWGY010000002.1"/>
</dbReference>
<evidence type="ECO:0000259" key="3">
    <source>
        <dbReference type="PROSITE" id="PS50977"/>
    </source>
</evidence>
<comment type="caution">
    <text evidence="4">The sequence shown here is derived from an EMBL/GenBank/DDBJ whole genome shotgun (WGS) entry which is preliminary data.</text>
</comment>
<accession>A0ABT4LHP8</accession>
<gene>
    <name evidence="4" type="ORF">O4H49_07560</name>
</gene>
<dbReference type="PRINTS" id="PR00455">
    <property type="entry name" value="HTHTETR"/>
</dbReference>